<comment type="caution">
    <text evidence="1">The sequence shown here is derived from an EMBL/GenBank/DDBJ whole genome shotgun (WGS) entry which is preliminary data.</text>
</comment>
<organism evidence="1 2">
    <name type="scientific">Sinorhizobium psoraleae</name>
    <dbReference type="NCBI Taxonomy" id="520838"/>
    <lineage>
        <taxon>Bacteria</taxon>
        <taxon>Pseudomonadati</taxon>
        <taxon>Pseudomonadota</taxon>
        <taxon>Alphaproteobacteria</taxon>
        <taxon>Hyphomicrobiales</taxon>
        <taxon>Rhizobiaceae</taxon>
        <taxon>Sinorhizobium/Ensifer group</taxon>
        <taxon>Sinorhizobium</taxon>
    </lineage>
</organism>
<sequence length="150" mass="16500">MSMKKCEFSEKREQIVAEAIRPVATELRLVDAADFIALLRFESHASLADLVESAAELYFLPGTVNFGLGGNYNLDWDSAPEIVLDLELKPRGVTVYARLTLGNDTAGVEISHISFQHPSTDADENTAFLAKSLEEAKFVKSYALPLASYD</sequence>
<protein>
    <submittedName>
        <fullName evidence="1">Uncharacterized protein</fullName>
    </submittedName>
</protein>
<reference evidence="1" key="1">
    <citation type="submission" date="2022-10" db="EMBL/GenBank/DDBJ databases">
        <title>Whole genome sequencing of three plant growth promoting bacteria isolated from Vachellia tortilis subsp. raddiana in Morocco.</title>
        <authorList>
            <person name="Hnini M."/>
            <person name="Zouagui R."/>
            <person name="Zouagui H."/>
            <person name="Chemao Elfihri M.-W."/>
            <person name="Ibrahimi A."/>
            <person name="Sbabou L."/>
            <person name="Aurag J."/>
        </authorList>
    </citation>
    <scope>NUCLEOTIDE SEQUENCE</scope>
    <source>
        <strain evidence="1">LMR678</strain>
    </source>
</reference>
<proteinExistence type="predicted"/>
<dbReference type="PIRSF" id="PIRSF034217">
    <property type="entry name" value="UCP034217_Mll2898"/>
    <property type="match status" value="1"/>
</dbReference>
<keyword evidence="2" id="KW-1185">Reference proteome</keyword>
<evidence type="ECO:0000313" key="2">
    <source>
        <dbReference type="Proteomes" id="UP001079430"/>
    </source>
</evidence>
<dbReference type="Proteomes" id="UP001079430">
    <property type="component" value="Unassembled WGS sequence"/>
</dbReference>
<dbReference type="RefSeq" id="WP_269284342.1">
    <property type="nucleotide sequence ID" value="NZ_JAPVOI010000004.1"/>
</dbReference>
<accession>A0ABT4KED3</accession>
<gene>
    <name evidence="1" type="ORF">O3W52_09705</name>
</gene>
<dbReference type="InterPro" id="IPR017024">
    <property type="entry name" value="UCP034217"/>
</dbReference>
<dbReference type="EMBL" id="JAPVOI010000004">
    <property type="protein sequence ID" value="MCZ4090325.1"/>
    <property type="molecule type" value="Genomic_DNA"/>
</dbReference>
<name>A0ABT4KED3_9HYPH</name>
<evidence type="ECO:0000313" key="1">
    <source>
        <dbReference type="EMBL" id="MCZ4090325.1"/>
    </source>
</evidence>